<proteinExistence type="predicted"/>
<protein>
    <submittedName>
        <fullName evidence="1">Uncharacterized protein</fullName>
    </submittedName>
</protein>
<accession>A0A1V9F2R8</accession>
<evidence type="ECO:0000313" key="1">
    <source>
        <dbReference type="EMBL" id="OQP52634.1"/>
    </source>
</evidence>
<reference evidence="2" key="1">
    <citation type="submission" date="2016-04" db="EMBL/GenBank/DDBJ databases">
        <authorList>
            <person name="Chen L."/>
            <person name="Zhuang W."/>
            <person name="Wang G."/>
        </authorList>
    </citation>
    <scope>NUCLEOTIDE SEQUENCE [LARGE SCALE GENOMIC DNA]</scope>
    <source>
        <strain evidence="2">17621</strain>
    </source>
</reference>
<comment type="caution">
    <text evidence="1">The sequence shown here is derived from an EMBL/GenBank/DDBJ whole genome shotgun (WGS) entry which is preliminary data.</text>
</comment>
<dbReference type="AlphaFoldDB" id="A0A1V9F2R8"/>
<keyword evidence="2" id="KW-1185">Reference proteome</keyword>
<dbReference type="Proteomes" id="UP000192610">
    <property type="component" value="Unassembled WGS sequence"/>
</dbReference>
<sequence length="69" mass="7876">MNRKIRAKRQTANCKQALLRQRSGGQSRIFCGRNWPAILPVFALFSPFQSLFFALSEPSLIQVNIKDIP</sequence>
<name>A0A1V9F2R8_9BACT</name>
<dbReference type="EMBL" id="LVXG01000008">
    <property type="protein sequence ID" value="OQP52634.1"/>
    <property type="molecule type" value="Genomic_DNA"/>
</dbReference>
<evidence type="ECO:0000313" key="2">
    <source>
        <dbReference type="Proteomes" id="UP000192610"/>
    </source>
</evidence>
<gene>
    <name evidence="1" type="ORF">A4H97_25270</name>
</gene>
<organism evidence="1 2">
    <name type="scientific">Niastella yeongjuensis</name>
    <dbReference type="NCBI Taxonomy" id="354355"/>
    <lineage>
        <taxon>Bacteria</taxon>
        <taxon>Pseudomonadati</taxon>
        <taxon>Bacteroidota</taxon>
        <taxon>Chitinophagia</taxon>
        <taxon>Chitinophagales</taxon>
        <taxon>Chitinophagaceae</taxon>
        <taxon>Niastella</taxon>
    </lineage>
</organism>